<evidence type="ECO:0000313" key="3">
    <source>
        <dbReference type="Proteomes" id="UP000678499"/>
    </source>
</evidence>
<evidence type="ECO:0000256" key="1">
    <source>
        <dbReference type="SAM" id="Phobius"/>
    </source>
</evidence>
<dbReference type="Proteomes" id="UP000678499">
    <property type="component" value="Unassembled WGS sequence"/>
</dbReference>
<dbReference type="EMBL" id="OA886527">
    <property type="protein sequence ID" value="CAD7282902.1"/>
    <property type="molecule type" value="Genomic_DNA"/>
</dbReference>
<dbReference type="AlphaFoldDB" id="A0A7R9BWK2"/>
<keyword evidence="1" id="KW-0472">Membrane</keyword>
<dbReference type="EMBL" id="CAJPEX010004490">
    <property type="protein sequence ID" value="CAG0923054.1"/>
    <property type="molecule type" value="Genomic_DNA"/>
</dbReference>
<protein>
    <submittedName>
        <fullName evidence="2">Uncharacterized protein</fullName>
    </submittedName>
</protein>
<keyword evidence="1" id="KW-0812">Transmembrane</keyword>
<reference evidence="2" key="1">
    <citation type="submission" date="2020-11" db="EMBL/GenBank/DDBJ databases">
        <authorList>
            <person name="Tran Van P."/>
        </authorList>
    </citation>
    <scope>NUCLEOTIDE SEQUENCE</scope>
</reference>
<feature type="transmembrane region" description="Helical" evidence="1">
    <location>
        <begin position="59"/>
        <end position="81"/>
    </location>
</feature>
<feature type="transmembrane region" description="Helical" evidence="1">
    <location>
        <begin position="141"/>
        <end position="163"/>
    </location>
</feature>
<organism evidence="2">
    <name type="scientific">Notodromas monacha</name>
    <dbReference type="NCBI Taxonomy" id="399045"/>
    <lineage>
        <taxon>Eukaryota</taxon>
        <taxon>Metazoa</taxon>
        <taxon>Ecdysozoa</taxon>
        <taxon>Arthropoda</taxon>
        <taxon>Crustacea</taxon>
        <taxon>Oligostraca</taxon>
        <taxon>Ostracoda</taxon>
        <taxon>Podocopa</taxon>
        <taxon>Podocopida</taxon>
        <taxon>Cypridocopina</taxon>
        <taxon>Cypridoidea</taxon>
        <taxon>Cyprididae</taxon>
        <taxon>Notodromas</taxon>
    </lineage>
</organism>
<sequence>MLPVYIYGRRDSEPSASRPEHALHHDSSDQKIGIANHVFQNRLNRFYKGKWEAALQEKWILTVTCGILFIGTTVIAILNVYTLNYAEASEDNVNLWWKIFVAEKNSGTWPINPDTEHNELFEWEEELDDLRQQITVGKETATLGIFLAVFTVIVNLLGVVAVVKENRDLLQWHGVTLGIDELMLMTLAGSLFHSSIRVKGSVNRLTSTYPTKGTCITKLVFFEGKCPVFLTLNSSARFSALAASLGAVLMGWVAIASDFAAQGLKTRKHHWTMFLAEDGHKPQRRNVIGNLITSASRMFSRRTSNASSIEMDPRKTLDSDDICTIEITPPNVAVLIEEEITPLPALMEPGSISTGSISSYQQHQQQQQQQSLHVPEGYRAQRKKSFTLIPLEDVERVKQAIARRNSYASLGNYPTTWETDEDAVVSEAMLPLTNNRSVSIAKYVQLYMTVLIGRQCKPGANQEESFVVTWYKDRLLPHKPQRRNVIGNLITSASRMFSRRTSNASSIEMDPRKTLDSDDICTIEITPPNVAVLIEEEITPLPALMDPGSISTGSISSYQQQQQQQNLCVPEGYRAQRKKSFTLIPLEDVERVKQAIARRNSYASLGNYPTTWETDEDAVVSEAMLPLTNNRSVSIAKVHYEQ</sequence>
<gene>
    <name evidence="2" type="ORF">NMOB1V02_LOCUS10520</name>
</gene>
<keyword evidence="3" id="KW-1185">Reference proteome</keyword>
<proteinExistence type="predicted"/>
<evidence type="ECO:0000313" key="2">
    <source>
        <dbReference type="EMBL" id="CAD7282902.1"/>
    </source>
</evidence>
<keyword evidence="1" id="KW-1133">Transmembrane helix</keyword>
<feature type="transmembrane region" description="Helical" evidence="1">
    <location>
        <begin position="238"/>
        <end position="261"/>
    </location>
</feature>
<name>A0A7R9BWK2_9CRUS</name>
<accession>A0A7R9BWK2</accession>